<proteinExistence type="predicted"/>
<keyword evidence="2" id="KW-1185">Reference proteome</keyword>
<dbReference type="Proteomes" id="UP001597344">
    <property type="component" value="Unassembled WGS sequence"/>
</dbReference>
<comment type="caution">
    <text evidence="1">The sequence shown here is derived from an EMBL/GenBank/DDBJ whole genome shotgun (WGS) entry which is preliminary data.</text>
</comment>
<dbReference type="PROSITE" id="PS51257">
    <property type="entry name" value="PROKAR_LIPOPROTEIN"/>
    <property type="match status" value="1"/>
</dbReference>
<dbReference type="EMBL" id="JBHUHY010000009">
    <property type="protein sequence ID" value="MFD2187214.1"/>
    <property type="molecule type" value="Genomic_DNA"/>
</dbReference>
<gene>
    <name evidence="1" type="ORF">ACFSJT_10485</name>
</gene>
<evidence type="ECO:0008006" key="3">
    <source>
        <dbReference type="Google" id="ProtNLM"/>
    </source>
</evidence>
<protein>
    <recommendedName>
        <fullName evidence="3">Lipoprotein</fullName>
    </recommendedName>
</protein>
<sequence length="152" mass="17700">MKKLYILSMLIVITYGCDKKSSQINSYFGDNLKDPSSLEIIEQKENDITVSRIAAHCMGERSSEYRFKTENDNLLVLDKDKTVLGKMIEVKYRSNNSFGAKDINYSFFVFSLNDKLLFTSNNSLEALSKSCNYLYQDIYNDEKYFIKKRKSK</sequence>
<name>A0ABW5AW55_9FLAO</name>
<dbReference type="RefSeq" id="WP_378320211.1">
    <property type="nucleotide sequence ID" value="NZ_JBHUHY010000009.1"/>
</dbReference>
<accession>A0ABW5AW55</accession>
<organism evidence="1 2">
    <name type="scientific">Aquimarina celericrescens</name>
    <dbReference type="NCBI Taxonomy" id="1964542"/>
    <lineage>
        <taxon>Bacteria</taxon>
        <taxon>Pseudomonadati</taxon>
        <taxon>Bacteroidota</taxon>
        <taxon>Flavobacteriia</taxon>
        <taxon>Flavobacteriales</taxon>
        <taxon>Flavobacteriaceae</taxon>
        <taxon>Aquimarina</taxon>
    </lineage>
</organism>
<evidence type="ECO:0000313" key="1">
    <source>
        <dbReference type="EMBL" id="MFD2187214.1"/>
    </source>
</evidence>
<reference evidence="2" key="1">
    <citation type="journal article" date="2019" name="Int. J. Syst. Evol. Microbiol.">
        <title>The Global Catalogue of Microorganisms (GCM) 10K type strain sequencing project: providing services to taxonomists for standard genome sequencing and annotation.</title>
        <authorList>
            <consortium name="The Broad Institute Genomics Platform"/>
            <consortium name="The Broad Institute Genome Sequencing Center for Infectious Disease"/>
            <person name="Wu L."/>
            <person name="Ma J."/>
        </authorList>
    </citation>
    <scope>NUCLEOTIDE SEQUENCE [LARGE SCALE GENOMIC DNA]</scope>
    <source>
        <strain evidence="2">DT92</strain>
    </source>
</reference>
<evidence type="ECO:0000313" key="2">
    <source>
        <dbReference type="Proteomes" id="UP001597344"/>
    </source>
</evidence>